<dbReference type="InterPro" id="IPR003148">
    <property type="entry name" value="RCK_N"/>
</dbReference>
<dbReference type="InterPro" id="IPR006153">
    <property type="entry name" value="Cation/H_exchanger_TM"/>
</dbReference>
<name>A0A2M8L3N0_9BACT</name>
<evidence type="ECO:0000259" key="8">
    <source>
        <dbReference type="PROSITE" id="PS51201"/>
    </source>
</evidence>
<keyword evidence="6 7" id="KW-0472">Membrane</keyword>
<comment type="subcellular location">
    <subcellularLocation>
        <location evidence="1">Membrane</location>
        <topology evidence="1">Multi-pass membrane protein</topology>
    </subcellularLocation>
</comment>
<evidence type="ECO:0000313" key="10">
    <source>
        <dbReference type="Proteomes" id="UP000231474"/>
    </source>
</evidence>
<dbReference type="InterPro" id="IPR038770">
    <property type="entry name" value="Na+/solute_symporter_sf"/>
</dbReference>
<dbReference type="PANTHER" id="PTHR42751">
    <property type="entry name" value="SODIUM/HYDROGEN EXCHANGER FAMILY/TRKA DOMAIN PROTEIN"/>
    <property type="match status" value="1"/>
</dbReference>
<dbReference type="EMBL" id="PFEK01000041">
    <property type="protein sequence ID" value="PJE67502.1"/>
    <property type="molecule type" value="Genomic_DNA"/>
</dbReference>
<reference evidence="10" key="1">
    <citation type="submission" date="2017-09" db="EMBL/GenBank/DDBJ databases">
        <title>Depth-based differentiation of microbial function through sediment-hosted aquifers and enrichment of novel symbionts in the deep terrestrial subsurface.</title>
        <authorList>
            <person name="Probst A.J."/>
            <person name="Ladd B."/>
            <person name="Jarett J.K."/>
            <person name="Geller-Mcgrath D.E."/>
            <person name="Sieber C.M.K."/>
            <person name="Emerson J.B."/>
            <person name="Anantharaman K."/>
            <person name="Thomas B.C."/>
            <person name="Malmstrom R."/>
            <person name="Stieglmeier M."/>
            <person name="Klingl A."/>
            <person name="Woyke T."/>
            <person name="Ryan C.M."/>
            <person name="Banfield J.F."/>
        </authorList>
    </citation>
    <scope>NUCLEOTIDE SEQUENCE [LARGE SCALE GENOMIC DNA]</scope>
</reference>
<evidence type="ECO:0000313" key="9">
    <source>
        <dbReference type="EMBL" id="PJE67502.1"/>
    </source>
</evidence>
<keyword evidence="5 7" id="KW-1133">Transmembrane helix</keyword>
<dbReference type="InterPro" id="IPR036291">
    <property type="entry name" value="NAD(P)-bd_dom_sf"/>
</dbReference>
<comment type="caution">
    <text evidence="9">The sequence shown here is derived from an EMBL/GenBank/DDBJ whole genome shotgun (WGS) entry which is preliminary data.</text>
</comment>
<sequence length="571" mass="62504">MPDLTLVFDLLIILVLAFIGGFLAKKFRQPLILGYILAGVTIGSLAVSAIAGRGQLESLAEIGVALLLFSLGIEFSFARLSRVREVAFWGGLIQILSCIFLGILIFPRFGFDFYSSLFLASCFSLSSTAVVTKILLEKGELDSLPGEIMVGWLLIQDLAVLPMLLILPRIAVLESLPLWQIPLILGKVGVLLLLVFILGRVVVPKILDRVAAVNSREILLLAVVALCFLAASGTYALGLSFALGAFLAGLIVSESSQNHAIFSEIRPLRDIFSIVFFVSLGMMLTPGFLLSHLGQILGLAFVVIIIKLIVVLALVLYLGYHSKTAFLVGVGLVQVGEFSFVLARTGISQNLITADVYSYILSVALLTIVLTPFFFNLAPKVYTKVRKTTSTRFPKIYSLVFARFDRRQALEELPLENHVVICGFGRVGSWLGRACQISEIPFIVVDFNQKVVSELKEKGISVVYGDPADLEVLDFAQVDKAKAIVIAIPDRHTQELVIGNALTLNSKINIICRSHFEEDQARLKALGVQTVIMPEFEASLSMIHRILQAFGEEKEEVAGKIKRIKIEHGMG</sequence>
<dbReference type="Pfam" id="PF00999">
    <property type="entry name" value="Na_H_Exchanger"/>
    <property type="match status" value="1"/>
</dbReference>
<feature type="transmembrane region" description="Helical" evidence="7">
    <location>
        <begin position="6"/>
        <end position="24"/>
    </location>
</feature>
<dbReference type="PROSITE" id="PS51201">
    <property type="entry name" value="RCK_N"/>
    <property type="match status" value="1"/>
</dbReference>
<dbReference type="Gene3D" id="3.40.50.720">
    <property type="entry name" value="NAD(P)-binding Rossmann-like Domain"/>
    <property type="match status" value="1"/>
</dbReference>
<gene>
    <name evidence="9" type="ORF">COU95_02080</name>
</gene>
<feature type="transmembrane region" description="Helical" evidence="7">
    <location>
        <begin position="31"/>
        <end position="52"/>
    </location>
</feature>
<evidence type="ECO:0000256" key="6">
    <source>
        <dbReference type="ARBA" id="ARBA00023136"/>
    </source>
</evidence>
<dbReference type="SUPFAM" id="SSF51735">
    <property type="entry name" value="NAD(P)-binding Rossmann-fold domains"/>
    <property type="match status" value="1"/>
</dbReference>
<feature type="domain" description="RCK N-terminal" evidence="8">
    <location>
        <begin position="416"/>
        <end position="532"/>
    </location>
</feature>
<dbReference type="Pfam" id="PF02254">
    <property type="entry name" value="TrkA_N"/>
    <property type="match status" value="1"/>
</dbReference>
<dbReference type="Proteomes" id="UP000231474">
    <property type="component" value="Unassembled WGS sequence"/>
</dbReference>
<evidence type="ECO:0000256" key="2">
    <source>
        <dbReference type="ARBA" id="ARBA00005551"/>
    </source>
</evidence>
<dbReference type="GO" id="GO:0016020">
    <property type="term" value="C:membrane"/>
    <property type="evidence" value="ECO:0007669"/>
    <property type="project" value="UniProtKB-SubCell"/>
</dbReference>
<feature type="transmembrane region" description="Helical" evidence="7">
    <location>
        <begin position="324"/>
        <end position="344"/>
    </location>
</feature>
<feature type="transmembrane region" description="Helical" evidence="7">
    <location>
        <begin position="179"/>
        <end position="198"/>
    </location>
</feature>
<feature type="transmembrane region" description="Helical" evidence="7">
    <location>
        <begin position="297"/>
        <end position="318"/>
    </location>
</feature>
<feature type="transmembrane region" description="Helical" evidence="7">
    <location>
        <begin position="218"/>
        <end position="251"/>
    </location>
</feature>
<evidence type="ECO:0000256" key="3">
    <source>
        <dbReference type="ARBA" id="ARBA00022448"/>
    </source>
</evidence>
<comment type="similarity">
    <text evidence="2">Belongs to the monovalent cation:proton antiporter 2 (CPA2) transporter (TC 2.A.37) family.</text>
</comment>
<dbReference type="AlphaFoldDB" id="A0A2M8L3N0"/>
<dbReference type="GO" id="GO:0006813">
    <property type="term" value="P:potassium ion transport"/>
    <property type="evidence" value="ECO:0007669"/>
    <property type="project" value="InterPro"/>
</dbReference>
<feature type="transmembrane region" description="Helical" evidence="7">
    <location>
        <begin position="86"/>
        <end position="107"/>
    </location>
</feature>
<feature type="transmembrane region" description="Helical" evidence="7">
    <location>
        <begin position="271"/>
        <end position="290"/>
    </location>
</feature>
<dbReference type="GO" id="GO:1902600">
    <property type="term" value="P:proton transmembrane transport"/>
    <property type="evidence" value="ECO:0007669"/>
    <property type="project" value="InterPro"/>
</dbReference>
<evidence type="ECO:0000256" key="5">
    <source>
        <dbReference type="ARBA" id="ARBA00022989"/>
    </source>
</evidence>
<feature type="transmembrane region" description="Helical" evidence="7">
    <location>
        <begin position="58"/>
        <end position="77"/>
    </location>
</feature>
<dbReference type="Gene3D" id="1.20.1530.20">
    <property type="match status" value="1"/>
</dbReference>
<evidence type="ECO:0000256" key="4">
    <source>
        <dbReference type="ARBA" id="ARBA00022692"/>
    </source>
</evidence>
<organism evidence="9 10">
    <name type="scientific">Candidatus Shapirobacteria bacterium CG10_big_fil_rev_8_21_14_0_10_40_9</name>
    <dbReference type="NCBI Taxonomy" id="1974888"/>
    <lineage>
        <taxon>Bacteria</taxon>
        <taxon>Candidatus Shapironibacteriota</taxon>
    </lineage>
</organism>
<evidence type="ECO:0000256" key="1">
    <source>
        <dbReference type="ARBA" id="ARBA00004141"/>
    </source>
</evidence>
<proteinExistence type="inferred from homology"/>
<feature type="transmembrane region" description="Helical" evidence="7">
    <location>
        <begin position="356"/>
        <end position="375"/>
    </location>
</feature>
<protein>
    <recommendedName>
        <fullName evidence="8">RCK N-terminal domain-containing protein</fullName>
    </recommendedName>
</protein>
<keyword evidence="3" id="KW-0813">Transport</keyword>
<keyword evidence="4 7" id="KW-0812">Transmembrane</keyword>
<dbReference type="GO" id="GO:0015297">
    <property type="term" value="F:antiporter activity"/>
    <property type="evidence" value="ECO:0007669"/>
    <property type="project" value="InterPro"/>
</dbReference>
<accession>A0A2M8L3N0</accession>
<feature type="transmembrane region" description="Helical" evidence="7">
    <location>
        <begin position="148"/>
        <end position="167"/>
    </location>
</feature>
<dbReference type="PANTHER" id="PTHR42751:SF3">
    <property type="entry name" value="SODIUM_GLUTAMATE SYMPORTER"/>
    <property type="match status" value="1"/>
</dbReference>
<evidence type="ECO:0000256" key="7">
    <source>
        <dbReference type="SAM" id="Phobius"/>
    </source>
</evidence>